<dbReference type="Pfam" id="PF05970">
    <property type="entry name" value="PIF1"/>
    <property type="match status" value="1"/>
</dbReference>
<accession>A0A0B7NA74</accession>
<dbReference type="GO" id="GO:0005524">
    <property type="term" value="F:ATP binding"/>
    <property type="evidence" value="ECO:0007669"/>
    <property type="project" value="UniProtKB-KW"/>
</dbReference>
<dbReference type="OrthoDB" id="2287865at2759"/>
<dbReference type="EMBL" id="LN731193">
    <property type="protein sequence ID" value="CEP14354.1"/>
    <property type="molecule type" value="Genomic_DNA"/>
</dbReference>
<gene>
    <name evidence="4" type="primary">PARPA_08533.1 scaffold 33340</name>
</gene>
<evidence type="ECO:0000259" key="3">
    <source>
        <dbReference type="Pfam" id="PF05970"/>
    </source>
</evidence>
<dbReference type="GO" id="GO:0016887">
    <property type="term" value="F:ATP hydrolysis activity"/>
    <property type="evidence" value="ECO:0007669"/>
    <property type="project" value="RHEA"/>
</dbReference>
<dbReference type="GO" id="GO:0006281">
    <property type="term" value="P:DNA repair"/>
    <property type="evidence" value="ECO:0007669"/>
    <property type="project" value="UniProtKB-KW"/>
</dbReference>
<feature type="domain" description="DNA helicase Pif1-like DEAD-box helicase" evidence="3">
    <location>
        <begin position="382"/>
        <end position="569"/>
    </location>
</feature>
<dbReference type="EC" id="5.6.2.3" evidence="1"/>
<dbReference type="PANTHER" id="PTHR47642:SF5">
    <property type="entry name" value="ATP-DEPENDENT DNA HELICASE"/>
    <property type="match status" value="1"/>
</dbReference>
<keyword evidence="1" id="KW-0347">Helicase</keyword>
<reference evidence="4 5" key="1">
    <citation type="submission" date="2014-09" db="EMBL/GenBank/DDBJ databases">
        <authorList>
            <person name="Ellenberger Sabrina"/>
        </authorList>
    </citation>
    <scope>NUCLEOTIDE SEQUENCE [LARGE SCALE GENOMIC DNA]</scope>
    <source>
        <strain evidence="4 5">CBS 412.66</strain>
    </source>
</reference>
<keyword evidence="1" id="KW-0234">DNA repair</keyword>
<name>A0A0B7NA74_9FUNG</name>
<dbReference type="Gene3D" id="3.40.50.300">
    <property type="entry name" value="P-loop containing nucleotide triphosphate hydrolases"/>
    <property type="match status" value="1"/>
</dbReference>
<keyword evidence="5" id="KW-1185">Reference proteome</keyword>
<feature type="region of interest" description="Disordered" evidence="2">
    <location>
        <begin position="165"/>
        <end position="201"/>
    </location>
</feature>
<keyword evidence="1" id="KW-0233">DNA recombination</keyword>
<dbReference type="InterPro" id="IPR027417">
    <property type="entry name" value="P-loop_NTPase"/>
</dbReference>
<comment type="cofactor">
    <cofactor evidence="1">
        <name>Mg(2+)</name>
        <dbReference type="ChEBI" id="CHEBI:18420"/>
    </cofactor>
</comment>
<evidence type="ECO:0000313" key="4">
    <source>
        <dbReference type="EMBL" id="CEP14354.1"/>
    </source>
</evidence>
<dbReference type="GO" id="GO:0006310">
    <property type="term" value="P:DNA recombination"/>
    <property type="evidence" value="ECO:0007669"/>
    <property type="project" value="UniProtKB-KW"/>
</dbReference>
<evidence type="ECO:0000256" key="2">
    <source>
        <dbReference type="SAM" id="MobiDB-lite"/>
    </source>
</evidence>
<dbReference type="GO" id="GO:0043139">
    <property type="term" value="F:5'-3' DNA helicase activity"/>
    <property type="evidence" value="ECO:0007669"/>
    <property type="project" value="UniProtKB-EC"/>
</dbReference>
<protein>
    <recommendedName>
        <fullName evidence="1">ATP-dependent DNA helicase</fullName>
        <ecNumber evidence="1">5.6.2.3</ecNumber>
    </recommendedName>
</protein>
<dbReference type="Proteomes" id="UP000054107">
    <property type="component" value="Unassembled WGS sequence"/>
</dbReference>
<organism evidence="4 5">
    <name type="scientific">Parasitella parasitica</name>
    <dbReference type="NCBI Taxonomy" id="35722"/>
    <lineage>
        <taxon>Eukaryota</taxon>
        <taxon>Fungi</taxon>
        <taxon>Fungi incertae sedis</taxon>
        <taxon>Mucoromycota</taxon>
        <taxon>Mucoromycotina</taxon>
        <taxon>Mucoromycetes</taxon>
        <taxon>Mucorales</taxon>
        <taxon>Mucorineae</taxon>
        <taxon>Mucoraceae</taxon>
        <taxon>Parasitella</taxon>
    </lineage>
</organism>
<dbReference type="AlphaFoldDB" id="A0A0B7NA74"/>
<comment type="catalytic activity">
    <reaction evidence="1">
        <text>ATP + H2O = ADP + phosphate + H(+)</text>
        <dbReference type="Rhea" id="RHEA:13065"/>
        <dbReference type="ChEBI" id="CHEBI:15377"/>
        <dbReference type="ChEBI" id="CHEBI:15378"/>
        <dbReference type="ChEBI" id="CHEBI:30616"/>
        <dbReference type="ChEBI" id="CHEBI:43474"/>
        <dbReference type="ChEBI" id="CHEBI:456216"/>
        <dbReference type="EC" id="5.6.2.3"/>
    </reaction>
</comment>
<feature type="compositionally biased region" description="Basic and acidic residues" evidence="2">
    <location>
        <begin position="171"/>
        <end position="180"/>
    </location>
</feature>
<dbReference type="SUPFAM" id="SSF52540">
    <property type="entry name" value="P-loop containing nucleoside triphosphate hydrolases"/>
    <property type="match status" value="1"/>
</dbReference>
<dbReference type="InterPro" id="IPR010285">
    <property type="entry name" value="DNA_helicase_pif1-like_DEAD"/>
</dbReference>
<dbReference type="PANTHER" id="PTHR47642">
    <property type="entry name" value="ATP-DEPENDENT DNA HELICASE"/>
    <property type="match status" value="1"/>
</dbReference>
<dbReference type="GO" id="GO:0000723">
    <property type="term" value="P:telomere maintenance"/>
    <property type="evidence" value="ECO:0007669"/>
    <property type="project" value="InterPro"/>
</dbReference>
<dbReference type="InterPro" id="IPR051055">
    <property type="entry name" value="PIF1_helicase"/>
</dbReference>
<evidence type="ECO:0000313" key="5">
    <source>
        <dbReference type="Proteomes" id="UP000054107"/>
    </source>
</evidence>
<dbReference type="STRING" id="35722.A0A0B7NA74"/>
<keyword evidence="1" id="KW-0067">ATP-binding</keyword>
<keyword evidence="1" id="KW-0378">Hydrolase</keyword>
<keyword evidence="1" id="KW-0547">Nucleotide-binding</keyword>
<comment type="similarity">
    <text evidence="1">Belongs to the helicase family.</text>
</comment>
<proteinExistence type="inferred from homology"/>
<sequence>MTTGYNRKIRSMMRSNMDCQYILDPYTACSYIVNYINKADKGLSRTLKELYERRARDPNSDVFDTLRSMATTYYNTSGISAKEAAYNLLRIRMSEASTGCIHIPTARLESRQHMLRDLETLRVMDPKSTDCFQLGLIEHYTNHPDEFESLNLAQFAACFEISRKGPSSRSTRRDNEHEDQQNEQSDAGTDDAGADARIDNAGGPANSFYPLRDVYPEMWIKRRKKSRVIRYYNFNKIDKSRSDYFRTLLMPYKPWRNEETELLNVNTEEVVNINSELIAFNFQEFTKIDEDALEDYYNFGRYTMEMDDGDQGDYHRDTDISEDLSGGTSTKHKAYHRLLSTLIAKQRLLLTHVIHHIRYNKDETIVLYVDTSAAPDSNNTFSPMHLLVAGGAGTGKSMLINVLHQSLQSEFDKNRDHGMEVPSVLLGALTGIAAFNIGGQTIHSIFDFPKNQGALPRLSADVSHSMAVVLKDVQVIIIDEISMVSVMDVDWNYKRLKDLFHPQKPFGGKTIICFGDFNQLPPVRGSALYTKNVGSRSVNPNVLVELFSFDNWGLFKVHKLTEIMRQRDDHDFAVALNKLAIGKMIERDIALFQSRVYRMPCELLAQMKNFSDISLPDDITNSKKPINLLHSNNKVRHFNNLILDGIDGDNSISTAFDIVLGNQSYKAYAFLSQVGEDKVSHDVKGLIKNLKLKVNGKYMISIKVHTADGLVYGTRKPLRL</sequence>
<evidence type="ECO:0000256" key="1">
    <source>
        <dbReference type="RuleBase" id="RU363044"/>
    </source>
</evidence>
<keyword evidence="1" id="KW-0227">DNA damage</keyword>